<organism evidence="1 2">
    <name type="scientific">Piloderma croceum (strain F 1598)</name>
    <dbReference type="NCBI Taxonomy" id="765440"/>
    <lineage>
        <taxon>Eukaryota</taxon>
        <taxon>Fungi</taxon>
        <taxon>Dikarya</taxon>
        <taxon>Basidiomycota</taxon>
        <taxon>Agaricomycotina</taxon>
        <taxon>Agaricomycetes</taxon>
        <taxon>Agaricomycetidae</taxon>
        <taxon>Atheliales</taxon>
        <taxon>Atheliaceae</taxon>
        <taxon>Piloderma</taxon>
    </lineage>
</organism>
<reference evidence="1 2" key="1">
    <citation type="submission" date="2014-04" db="EMBL/GenBank/DDBJ databases">
        <authorList>
            <consortium name="DOE Joint Genome Institute"/>
            <person name="Kuo A."/>
            <person name="Tarkka M."/>
            <person name="Buscot F."/>
            <person name="Kohler A."/>
            <person name="Nagy L.G."/>
            <person name="Floudas D."/>
            <person name="Copeland A."/>
            <person name="Barry K.W."/>
            <person name="Cichocki N."/>
            <person name="Veneault-Fourrey C."/>
            <person name="LaButti K."/>
            <person name="Lindquist E.A."/>
            <person name="Lipzen A."/>
            <person name="Lundell T."/>
            <person name="Morin E."/>
            <person name="Murat C."/>
            <person name="Sun H."/>
            <person name="Tunlid A."/>
            <person name="Henrissat B."/>
            <person name="Grigoriev I.V."/>
            <person name="Hibbett D.S."/>
            <person name="Martin F."/>
            <person name="Nordberg H.P."/>
            <person name="Cantor M.N."/>
            <person name="Hua S.X."/>
        </authorList>
    </citation>
    <scope>NUCLEOTIDE SEQUENCE [LARGE SCALE GENOMIC DNA]</scope>
    <source>
        <strain evidence="1 2">F 1598</strain>
    </source>
</reference>
<protein>
    <submittedName>
        <fullName evidence="1">Uncharacterized protein</fullName>
    </submittedName>
</protein>
<dbReference type="HOGENOM" id="CLU_2334425_0_0_1"/>
<proteinExistence type="predicted"/>
<keyword evidence="2" id="KW-1185">Reference proteome</keyword>
<reference evidence="2" key="2">
    <citation type="submission" date="2015-01" db="EMBL/GenBank/DDBJ databases">
        <title>Evolutionary Origins and Diversification of the Mycorrhizal Mutualists.</title>
        <authorList>
            <consortium name="DOE Joint Genome Institute"/>
            <consortium name="Mycorrhizal Genomics Consortium"/>
            <person name="Kohler A."/>
            <person name="Kuo A."/>
            <person name="Nagy L.G."/>
            <person name="Floudas D."/>
            <person name="Copeland A."/>
            <person name="Barry K.W."/>
            <person name="Cichocki N."/>
            <person name="Veneault-Fourrey C."/>
            <person name="LaButti K."/>
            <person name="Lindquist E.A."/>
            <person name="Lipzen A."/>
            <person name="Lundell T."/>
            <person name="Morin E."/>
            <person name="Murat C."/>
            <person name="Riley R."/>
            <person name="Ohm R."/>
            <person name="Sun H."/>
            <person name="Tunlid A."/>
            <person name="Henrissat B."/>
            <person name="Grigoriev I.V."/>
            <person name="Hibbett D.S."/>
            <person name="Martin F."/>
        </authorList>
    </citation>
    <scope>NUCLEOTIDE SEQUENCE [LARGE SCALE GENOMIC DNA]</scope>
    <source>
        <strain evidence="2">F 1598</strain>
    </source>
</reference>
<dbReference type="InParanoid" id="A0A0C3APF4"/>
<dbReference type="Proteomes" id="UP000054166">
    <property type="component" value="Unassembled WGS sequence"/>
</dbReference>
<evidence type="ECO:0000313" key="2">
    <source>
        <dbReference type="Proteomes" id="UP000054166"/>
    </source>
</evidence>
<dbReference type="AlphaFoldDB" id="A0A0C3APF4"/>
<sequence>MMLGKSMSTIPLCSIWQDYWPCSPMRFMTKSMVSFGSLGNPPSCQTRPSFSGISKYIIRDCALTRPSMSEREKSNVTPGKGFTHPSEVMLLCFMKCFR</sequence>
<accession>A0A0C3APF4</accession>
<gene>
    <name evidence="1" type="ORF">PILCRDRAFT_664297</name>
</gene>
<evidence type="ECO:0000313" key="1">
    <source>
        <dbReference type="EMBL" id="KIM75773.1"/>
    </source>
</evidence>
<name>A0A0C3APF4_PILCF</name>
<dbReference type="EMBL" id="KN833042">
    <property type="protein sequence ID" value="KIM75773.1"/>
    <property type="molecule type" value="Genomic_DNA"/>
</dbReference>